<proteinExistence type="predicted"/>
<sequence>IEVSVYRVEVESQNEGQNDQVYQEVLRVLKPDPPTHIIKDIRPYKNIEFTEDWIKYDNQKCTWYYIEHISSRFSQKTKGKHLSRDWK</sequence>
<comment type="caution">
    <text evidence="1">The sequence shown here is derived from an EMBL/GenBank/DDBJ whole genome shotgun (WGS) entry which is preliminary data.</text>
</comment>
<dbReference type="AlphaFoldDB" id="A0A9N9NTV6"/>
<accession>A0A9N9NTV6</accession>
<evidence type="ECO:0000313" key="1">
    <source>
        <dbReference type="EMBL" id="CAG8760435.1"/>
    </source>
</evidence>
<protein>
    <submittedName>
        <fullName evidence="1">5153_t:CDS:1</fullName>
    </submittedName>
</protein>
<feature type="non-terminal residue" evidence="1">
    <location>
        <position position="87"/>
    </location>
</feature>
<dbReference type="EMBL" id="CAJVPS010046006">
    <property type="protein sequence ID" value="CAG8760435.1"/>
    <property type="molecule type" value="Genomic_DNA"/>
</dbReference>
<dbReference type="Proteomes" id="UP000789508">
    <property type="component" value="Unassembled WGS sequence"/>
</dbReference>
<feature type="non-terminal residue" evidence="1">
    <location>
        <position position="1"/>
    </location>
</feature>
<evidence type="ECO:0000313" key="2">
    <source>
        <dbReference type="Proteomes" id="UP000789508"/>
    </source>
</evidence>
<keyword evidence="2" id="KW-1185">Reference proteome</keyword>
<dbReference type="OrthoDB" id="10522150at2759"/>
<gene>
    <name evidence="1" type="ORF">ALEPTO_LOCUS13657</name>
</gene>
<organism evidence="1 2">
    <name type="scientific">Ambispora leptoticha</name>
    <dbReference type="NCBI Taxonomy" id="144679"/>
    <lineage>
        <taxon>Eukaryota</taxon>
        <taxon>Fungi</taxon>
        <taxon>Fungi incertae sedis</taxon>
        <taxon>Mucoromycota</taxon>
        <taxon>Glomeromycotina</taxon>
        <taxon>Glomeromycetes</taxon>
        <taxon>Archaeosporales</taxon>
        <taxon>Ambisporaceae</taxon>
        <taxon>Ambispora</taxon>
    </lineage>
</organism>
<name>A0A9N9NTV6_9GLOM</name>
<reference evidence="1" key="1">
    <citation type="submission" date="2021-06" db="EMBL/GenBank/DDBJ databases">
        <authorList>
            <person name="Kallberg Y."/>
            <person name="Tangrot J."/>
            <person name="Rosling A."/>
        </authorList>
    </citation>
    <scope>NUCLEOTIDE SEQUENCE</scope>
    <source>
        <strain evidence="1">FL130A</strain>
    </source>
</reference>